<dbReference type="AlphaFoldDB" id="A0A2U1MBJ0"/>
<dbReference type="EMBL" id="PKPP01005838">
    <property type="protein sequence ID" value="PWA58631.1"/>
    <property type="molecule type" value="Genomic_DNA"/>
</dbReference>
<dbReference type="Proteomes" id="UP000245207">
    <property type="component" value="Unassembled WGS sequence"/>
</dbReference>
<accession>A0A2U1MBJ0</accession>
<name>A0A2U1MBJ0_ARTAN</name>
<evidence type="ECO:0000313" key="2">
    <source>
        <dbReference type="Proteomes" id="UP000245207"/>
    </source>
</evidence>
<proteinExistence type="predicted"/>
<protein>
    <submittedName>
        <fullName evidence="1">Uncharacterized protein</fullName>
    </submittedName>
</protein>
<comment type="caution">
    <text evidence="1">The sequence shown here is derived from an EMBL/GenBank/DDBJ whole genome shotgun (WGS) entry which is preliminary data.</text>
</comment>
<dbReference type="Gene3D" id="1.10.510.10">
    <property type="entry name" value="Transferase(Phosphotransferase) domain 1"/>
    <property type="match status" value="1"/>
</dbReference>
<evidence type="ECO:0000313" key="1">
    <source>
        <dbReference type="EMBL" id="PWA58631.1"/>
    </source>
</evidence>
<keyword evidence="2" id="KW-1185">Reference proteome</keyword>
<gene>
    <name evidence="1" type="ORF">CTI12_AA398400</name>
</gene>
<sequence>MDVSERLKCLVLHTRSGDKLIDICDRLHIQYLHETGSLSRVINLRRIMDIHGDHQAAEKINKTSILSGSFQGHEVVVKKVLIEKNNDYSKTLELHQRCHDLDGVVKLGIDESDEDYYYLVFEVCSGNLERVSLSDHQMSIFMEEATVGSCTYRAP</sequence>
<dbReference type="SUPFAM" id="SSF56112">
    <property type="entry name" value="Protein kinase-like (PK-like)"/>
    <property type="match status" value="1"/>
</dbReference>
<dbReference type="InterPro" id="IPR011009">
    <property type="entry name" value="Kinase-like_dom_sf"/>
</dbReference>
<organism evidence="1 2">
    <name type="scientific">Artemisia annua</name>
    <name type="common">Sweet wormwood</name>
    <dbReference type="NCBI Taxonomy" id="35608"/>
    <lineage>
        <taxon>Eukaryota</taxon>
        <taxon>Viridiplantae</taxon>
        <taxon>Streptophyta</taxon>
        <taxon>Embryophyta</taxon>
        <taxon>Tracheophyta</taxon>
        <taxon>Spermatophyta</taxon>
        <taxon>Magnoliopsida</taxon>
        <taxon>eudicotyledons</taxon>
        <taxon>Gunneridae</taxon>
        <taxon>Pentapetalae</taxon>
        <taxon>asterids</taxon>
        <taxon>campanulids</taxon>
        <taxon>Asterales</taxon>
        <taxon>Asteraceae</taxon>
        <taxon>Asteroideae</taxon>
        <taxon>Anthemideae</taxon>
        <taxon>Artemisiinae</taxon>
        <taxon>Artemisia</taxon>
    </lineage>
</organism>
<reference evidence="1 2" key="1">
    <citation type="journal article" date="2018" name="Mol. Plant">
        <title>The genome of Artemisia annua provides insight into the evolution of Asteraceae family and artemisinin biosynthesis.</title>
        <authorList>
            <person name="Shen Q."/>
            <person name="Zhang L."/>
            <person name="Liao Z."/>
            <person name="Wang S."/>
            <person name="Yan T."/>
            <person name="Shi P."/>
            <person name="Liu M."/>
            <person name="Fu X."/>
            <person name="Pan Q."/>
            <person name="Wang Y."/>
            <person name="Lv Z."/>
            <person name="Lu X."/>
            <person name="Zhang F."/>
            <person name="Jiang W."/>
            <person name="Ma Y."/>
            <person name="Chen M."/>
            <person name="Hao X."/>
            <person name="Li L."/>
            <person name="Tang Y."/>
            <person name="Lv G."/>
            <person name="Zhou Y."/>
            <person name="Sun X."/>
            <person name="Brodelius P.E."/>
            <person name="Rose J.K.C."/>
            <person name="Tang K."/>
        </authorList>
    </citation>
    <scope>NUCLEOTIDE SEQUENCE [LARGE SCALE GENOMIC DNA]</scope>
    <source>
        <strain evidence="2">cv. Huhao1</strain>
        <tissue evidence="1">Leaf</tissue>
    </source>
</reference>